<proteinExistence type="predicted"/>
<organism evidence="1">
    <name type="scientific">Anguilla anguilla</name>
    <name type="common">European freshwater eel</name>
    <name type="synonym">Muraena anguilla</name>
    <dbReference type="NCBI Taxonomy" id="7936"/>
    <lineage>
        <taxon>Eukaryota</taxon>
        <taxon>Metazoa</taxon>
        <taxon>Chordata</taxon>
        <taxon>Craniata</taxon>
        <taxon>Vertebrata</taxon>
        <taxon>Euteleostomi</taxon>
        <taxon>Actinopterygii</taxon>
        <taxon>Neopterygii</taxon>
        <taxon>Teleostei</taxon>
        <taxon>Anguilliformes</taxon>
        <taxon>Anguillidae</taxon>
        <taxon>Anguilla</taxon>
    </lineage>
</organism>
<name>A0A0E9Q6M0_ANGAN</name>
<evidence type="ECO:0000313" key="1">
    <source>
        <dbReference type="EMBL" id="JAH11985.1"/>
    </source>
</evidence>
<sequence length="35" mass="4139">MCQPMRYCHMEDMAKCNHGTEIRDKTDEPMDGINH</sequence>
<dbReference type="AlphaFoldDB" id="A0A0E9Q6M0"/>
<reference evidence="1" key="2">
    <citation type="journal article" date="2015" name="Fish Shellfish Immunol.">
        <title>Early steps in the European eel (Anguilla anguilla)-Vibrio vulnificus interaction in the gills: Role of the RtxA13 toxin.</title>
        <authorList>
            <person name="Callol A."/>
            <person name="Pajuelo D."/>
            <person name="Ebbesson L."/>
            <person name="Teles M."/>
            <person name="MacKenzie S."/>
            <person name="Amaro C."/>
        </authorList>
    </citation>
    <scope>NUCLEOTIDE SEQUENCE</scope>
</reference>
<accession>A0A0E9Q6M0</accession>
<reference evidence="1" key="1">
    <citation type="submission" date="2014-11" db="EMBL/GenBank/DDBJ databases">
        <authorList>
            <person name="Amaro Gonzalez C."/>
        </authorList>
    </citation>
    <scope>NUCLEOTIDE SEQUENCE</scope>
</reference>
<protein>
    <submittedName>
        <fullName evidence="1">Uncharacterized protein</fullName>
    </submittedName>
</protein>
<dbReference type="EMBL" id="GBXM01096592">
    <property type="protein sequence ID" value="JAH11985.1"/>
    <property type="molecule type" value="Transcribed_RNA"/>
</dbReference>